<keyword evidence="1 3" id="KW-0489">Methyltransferase</keyword>
<dbReference type="PANTHER" id="PTHR43542">
    <property type="entry name" value="METHYLTRANSFERASE"/>
    <property type="match status" value="1"/>
</dbReference>
<dbReference type="InterPro" id="IPR002052">
    <property type="entry name" value="DNA_methylase_N6_adenine_CS"/>
</dbReference>
<dbReference type="EC" id="2.1.1.171" evidence="3"/>
<dbReference type="PANTHER" id="PTHR43542:SF1">
    <property type="entry name" value="METHYLTRANSFERASE"/>
    <property type="match status" value="1"/>
</dbReference>
<comment type="caution">
    <text evidence="3">The sequence shown here is derived from an EMBL/GenBank/DDBJ whole genome shotgun (WGS) entry which is preliminary data.</text>
</comment>
<name>A0AAW6TXI7_9BACT</name>
<gene>
    <name evidence="3" type="primary">rsmD</name>
    <name evidence="3" type="ORF">QJ522_15295</name>
</gene>
<dbReference type="InterPro" id="IPR004398">
    <property type="entry name" value="RNA_MeTrfase_RsmD"/>
</dbReference>
<dbReference type="SUPFAM" id="SSF53335">
    <property type="entry name" value="S-adenosyl-L-methionine-dependent methyltransferases"/>
    <property type="match status" value="1"/>
</dbReference>
<keyword evidence="4" id="KW-1185">Reference proteome</keyword>
<dbReference type="InterPro" id="IPR029063">
    <property type="entry name" value="SAM-dependent_MTases_sf"/>
</dbReference>
<keyword evidence="2 3" id="KW-0808">Transferase</keyword>
<dbReference type="Gene3D" id="3.40.50.150">
    <property type="entry name" value="Vaccinia Virus protein VP39"/>
    <property type="match status" value="1"/>
</dbReference>
<dbReference type="GO" id="GO:0052913">
    <property type="term" value="F:16S rRNA (guanine(966)-N(2))-methyltransferase activity"/>
    <property type="evidence" value="ECO:0007669"/>
    <property type="project" value="UniProtKB-EC"/>
</dbReference>
<protein>
    <submittedName>
        <fullName evidence="3">16S rRNA (Guanine(966)-N(2))-methyltransferase RsmD</fullName>
        <ecNumber evidence="3">2.1.1.171</ecNumber>
    </submittedName>
</protein>
<dbReference type="NCBIfam" id="TIGR00095">
    <property type="entry name" value="16S rRNA (guanine(966)-N(2))-methyltransferase RsmD"/>
    <property type="match status" value="1"/>
</dbReference>
<accession>A0AAW6TXI7</accession>
<dbReference type="AlphaFoldDB" id="A0AAW6TXI7"/>
<dbReference type="Proteomes" id="UP001431776">
    <property type="component" value="Unassembled WGS sequence"/>
</dbReference>
<proteinExistence type="predicted"/>
<dbReference type="RefSeq" id="WP_349245837.1">
    <property type="nucleotide sequence ID" value="NZ_JASCXX010000020.1"/>
</dbReference>
<dbReference type="Pfam" id="PF03602">
    <property type="entry name" value="Cons_hypoth95"/>
    <property type="match status" value="1"/>
</dbReference>
<dbReference type="GO" id="GO:0003676">
    <property type="term" value="F:nucleic acid binding"/>
    <property type="evidence" value="ECO:0007669"/>
    <property type="project" value="InterPro"/>
</dbReference>
<evidence type="ECO:0000313" key="3">
    <source>
        <dbReference type="EMBL" id="MDI6450426.1"/>
    </source>
</evidence>
<dbReference type="EMBL" id="JASCXX010000020">
    <property type="protein sequence ID" value="MDI6450426.1"/>
    <property type="molecule type" value="Genomic_DNA"/>
</dbReference>
<organism evidence="3 4">
    <name type="scientific">Anaerobaca lacustris</name>
    <dbReference type="NCBI Taxonomy" id="3044600"/>
    <lineage>
        <taxon>Bacteria</taxon>
        <taxon>Pseudomonadati</taxon>
        <taxon>Planctomycetota</taxon>
        <taxon>Phycisphaerae</taxon>
        <taxon>Sedimentisphaerales</taxon>
        <taxon>Anaerobacaceae</taxon>
        <taxon>Anaerobaca</taxon>
    </lineage>
</organism>
<evidence type="ECO:0000313" key="4">
    <source>
        <dbReference type="Proteomes" id="UP001431776"/>
    </source>
</evidence>
<dbReference type="CDD" id="cd02440">
    <property type="entry name" value="AdoMet_MTases"/>
    <property type="match status" value="1"/>
</dbReference>
<evidence type="ECO:0000256" key="1">
    <source>
        <dbReference type="ARBA" id="ARBA00022603"/>
    </source>
</evidence>
<dbReference type="PIRSF" id="PIRSF004553">
    <property type="entry name" value="CHP00095"/>
    <property type="match status" value="1"/>
</dbReference>
<sequence>MRIIAGTKRGMHLQCPRTQDTRPITDRVKESLFNILHNYGLLADQRVADLFSGVGSLGLEALSREAAFVTFVEQDPKIAACLEKNVARAGFVAQSRVIRANAFRCGAPPDAGGLRHDLVFVDPPYALSRETGVGSLLAQLFDVLAGQVADKGVVVVRTEEGVPLPDVYGPFRAIDRRHWGSMSIVLYQVHGDGE</sequence>
<evidence type="ECO:0000256" key="2">
    <source>
        <dbReference type="ARBA" id="ARBA00022679"/>
    </source>
</evidence>
<reference evidence="3" key="1">
    <citation type="submission" date="2023-05" db="EMBL/GenBank/DDBJ databases">
        <title>Anaerotaeda fermentans gen. nov., sp. nov., a novel anaerobic planctomycete of the new family within the order Sedimentisphaerales isolated from Taman Peninsula, Russia.</title>
        <authorList>
            <person name="Khomyakova M.A."/>
            <person name="Merkel A.Y."/>
            <person name="Slobodkin A.I."/>
        </authorList>
    </citation>
    <scope>NUCLEOTIDE SEQUENCE</scope>
    <source>
        <strain evidence="3">M17dextr</strain>
    </source>
</reference>
<dbReference type="PROSITE" id="PS00092">
    <property type="entry name" value="N6_MTASE"/>
    <property type="match status" value="1"/>
</dbReference>